<protein>
    <submittedName>
        <fullName evidence="2">YeeE/YedE family protein</fullName>
    </submittedName>
</protein>
<comment type="caution">
    <text evidence="2">The sequence shown here is derived from an EMBL/GenBank/DDBJ whole genome shotgun (WGS) entry which is preliminary data.</text>
</comment>
<proteinExistence type="predicted"/>
<feature type="transmembrane region" description="Helical" evidence="1">
    <location>
        <begin position="51"/>
        <end position="70"/>
    </location>
</feature>
<dbReference type="Proteomes" id="UP000006241">
    <property type="component" value="Unassembled WGS sequence"/>
</dbReference>
<reference evidence="2 3" key="1">
    <citation type="submission" date="2009-01" db="EMBL/GenBank/DDBJ databases">
        <authorList>
            <person name="Qin X."/>
            <person name="Bachman B."/>
            <person name="Battles P."/>
            <person name="Bell A."/>
            <person name="Bess C."/>
            <person name="Bickham C."/>
            <person name="Chaboub L."/>
            <person name="Chen D."/>
            <person name="Coyle M."/>
            <person name="Deiros D.R."/>
            <person name="Dinh H."/>
            <person name="Forbes L."/>
            <person name="Fowler G."/>
            <person name="Francisco L."/>
            <person name="Fu Q."/>
            <person name="Gubbala S."/>
            <person name="Hale W."/>
            <person name="Han Y."/>
            <person name="Hemphill L."/>
            <person name="Highlander S.K."/>
            <person name="Hirani K."/>
            <person name="Hogues M."/>
            <person name="Jackson L."/>
            <person name="Jakkamsetti A."/>
            <person name="Javaid M."/>
            <person name="Jiang H."/>
            <person name="Korchina V."/>
            <person name="Kovar C."/>
            <person name="Lara F."/>
            <person name="Lee S."/>
            <person name="Mata R."/>
            <person name="Mathew T."/>
            <person name="Moen C."/>
            <person name="Morales K."/>
            <person name="Munidasa M."/>
            <person name="Nazareth L."/>
            <person name="Ngo R."/>
            <person name="Nguyen L."/>
            <person name="Okwuonu G."/>
            <person name="Ongeri F."/>
            <person name="Patil S."/>
            <person name="Petrosino J."/>
            <person name="Pham C."/>
            <person name="Pham P."/>
            <person name="Pu L.-L."/>
            <person name="Puazo M."/>
            <person name="Raj R."/>
            <person name="Reid J."/>
            <person name="Rouhana J."/>
            <person name="Saada N."/>
            <person name="Shang Y."/>
            <person name="Simmons D."/>
            <person name="Thornton R."/>
            <person name="Warren J."/>
            <person name="Weissenberger G."/>
            <person name="Zhang J."/>
            <person name="Zhang L."/>
            <person name="Zhou C."/>
            <person name="Zhu D."/>
            <person name="Muzny D."/>
            <person name="Worley K."/>
            <person name="Gibbs R."/>
        </authorList>
    </citation>
    <scope>NUCLEOTIDE SEQUENCE [LARGE SCALE GENOMIC DNA]</scope>
    <source>
        <strain evidence="2 3">ATCC 33300</strain>
    </source>
</reference>
<sequence>MLFFRYYFKKTDSMRKLVFILIGLILGLTMYKAEAASWFRIYEMFNFQSFHMYGFIGSALIIGIGAIQWIKRRKIKDMDGHQIHITPKEKSFSRYLFGGIIFGLGWALAGACPLPMFVLVGAGVFPILIVILGAIAGTWLYGLIRHKLPH</sequence>
<gene>
    <name evidence="2" type="ORF">HMPREF0765_2721</name>
</gene>
<keyword evidence="1" id="KW-0472">Membrane</keyword>
<feature type="transmembrane region" description="Helical" evidence="1">
    <location>
        <begin position="91"/>
        <end position="111"/>
    </location>
</feature>
<feature type="transmembrane region" description="Helical" evidence="1">
    <location>
        <begin position="117"/>
        <end position="144"/>
    </location>
</feature>
<dbReference type="AlphaFoldDB" id="C2FZG5"/>
<dbReference type="Pfam" id="PF04143">
    <property type="entry name" value="Sulf_transp"/>
    <property type="match status" value="1"/>
</dbReference>
<evidence type="ECO:0000313" key="3">
    <source>
        <dbReference type="Proteomes" id="UP000006241"/>
    </source>
</evidence>
<dbReference type="InterPro" id="IPR007272">
    <property type="entry name" value="Sulf_transp_TsuA/YedE"/>
</dbReference>
<keyword evidence="1" id="KW-1133">Transmembrane helix</keyword>
<organism evidence="2 3">
    <name type="scientific">Sphingobacterium spiritivorum ATCC 33300</name>
    <dbReference type="NCBI Taxonomy" id="525372"/>
    <lineage>
        <taxon>Bacteria</taxon>
        <taxon>Pseudomonadati</taxon>
        <taxon>Bacteroidota</taxon>
        <taxon>Sphingobacteriia</taxon>
        <taxon>Sphingobacteriales</taxon>
        <taxon>Sphingobacteriaceae</taxon>
        <taxon>Sphingobacterium</taxon>
    </lineage>
</organism>
<keyword evidence="1" id="KW-0812">Transmembrane</keyword>
<name>C2FZG5_SPHSI</name>
<dbReference type="HOGENOM" id="CLU_037802_3_0_10"/>
<dbReference type="EMBL" id="ACHB01000068">
    <property type="protein sequence ID" value="EEI91678.1"/>
    <property type="molecule type" value="Genomic_DNA"/>
</dbReference>
<evidence type="ECO:0000313" key="2">
    <source>
        <dbReference type="EMBL" id="EEI91678.1"/>
    </source>
</evidence>
<accession>C2FZG5</accession>
<evidence type="ECO:0000256" key="1">
    <source>
        <dbReference type="SAM" id="Phobius"/>
    </source>
</evidence>